<feature type="domain" description="Arb2" evidence="2">
    <location>
        <begin position="44"/>
        <end position="326"/>
    </location>
</feature>
<proteinExistence type="predicted"/>
<dbReference type="GO" id="GO:0031048">
    <property type="term" value="P:regulatory ncRNA-mediated heterochromatin formation"/>
    <property type="evidence" value="ECO:0007669"/>
    <property type="project" value="TreeGrafter"/>
</dbReference>
<evidence type="ECO:0000256" key="1">
    <source>
        <dbReference type="SAM" id="MobiDB-lite"/>
    </source>
</evidence>
<dbReference type="PANTHER" id="PTHR21357">
    <property type="entry name" value="FAM172 FAMILY PROTEIN HOMOLOG CG10038"/>
    <property type="match status" value="1"/>
</dbReference>
<dbReference type="EMBL" id="JAPQKO010000006">
    <property type="protein sequence ID" value="KAJ5156049.1"/>
    <property type="molecule type" value="Genomic_DNA"/>
</dbReference>
<sequence>MYAWKFSDMPGDPVFPADLTRLGYVLMKYGKIDVIMTLTLGYRYMITADDHIRQIVNPEESFKYKIDRNDRYNVKHREAMNECVRSIALERILDAGMEVKRLPLDTNSNDAAMKKPHIPILVSKNLEHKSHPRRILFLVPDPDQDLGVWSHRGVGRDGINEGTMANFVKGVLEDDKHRDTMLIIANPGQLLWHPDAGRAMTILSWDAMDRPHGPSLMAPINGDNRVAGHRNHSQHIQSIFETIVKLNLGPETQVGIMCMSAGGLSVLEYLRSHWSDWRQSIAGICFGDPLHTAEFDVGTSDQSEPTSLAYFLTTRCRAYVLSAKPVGSHDNDSGQYGCNCYSSSEPANTDCIMIAAWRDMLARLWIYFEERDYAEPSLSGVQERRCNSPEGSTEPVVESFPVDDSEESTLIC</sequence>
<keyword evidence="4" id="KW-1185">Reference proteome</keyword>
<organism evidence="3 4">
    <name type="scientific">Penicillium capsulatum</name>
    <dbReference type="NCBI Taxonomy" id="69766"/>
    <lineage>
        <taxon>Eukaryota</taxon>
        <taxon>Fungi</taxon>
        <taxon>Dikarya</taxon>
        <taxon>Ascomycota</taxon>
        <taxon>Pezizomycotina</taxon>
        <taxon>Eurotiomycetes</taxon>
        <taxon>Eurotiomycetidae</taxon>
        <taxon>Eurotiales</taxon>
        <taxon>Aspergillaceae</taxon>
        <taxon>Penicillium</taxon>
    </lineage>
</organism>
<evidence type="ECO:0000313" key="3">
    <source>
        <dbReference type="EMBL" id="KAJ5156049.1"/>
    </source>
</evidence>
<dbReference type="GO" id="GO:0005634">
    <property type="term" value="C:nucleus"/>
    <property type="evidence" value="ECO:0007669"/>
    <property type="project" value="TreeGrafter"/>
</dbReference>
<gene>
    <name evidence="3" type="ORF">N7492_008852</name>
</gene>
<dbReference type="AlphaFoldDB" id="A0A9W9HW25"/>
<reference evidence="3" key="2">
    <citation type="journal article" date="2023" name="IMA Fungus">
        <title>Comparative genomic study of the Penicillium genus elucidates a diverse pangenome and 15 lateral gene transfer events.</title>
        <authorList>
            <person name="Petersen C."/>
            <person name="Sorensen T."/>
            <person name="Nielsen M.R."/>
            <person name="Sondergaard T.E."/>
            <person name="Sorensen J.L."/>
            <person name="Fitzpatrick D.A."/>
            <person name="Frisvad J.C."/>
            <person name="Nielsen K.L."/>
        </authorList>
    </citation>
    <scope>NUCLEOTIDE SEQUENCE</scope>
    <source>
        <strain evidence="3">IBT 21917</strain>
    </source>
</reference>
<feature type="region of interest" description="Disordered" evidence="1">
    <location>
        <begin position="380"/>
        <end position="407"/>
    </location>
</feature>
<protein>
    <recommendedName>
        <fullName evidence="2">Arb2 domain-containing protein</fullName>
    </recommendedName>
</protein>
<dbReference type="Proteomes" id="UP001146351">
    <property type="component" value="Unassembled WGS sequence"/>
</dbReference>
<accession>A0A9W9HW25</accession>
<name>A0A9W9HW25_9EURO</name>
<dbReference type="InterPro" id="IPR053858">
    <property type="entry name" value="Arb2_dom"/>
</dbReference>
<dbReference type="InterPro" id="IPR048263">
    <property type="entry name" value="Arb2"/>
</dbReference>
<dbReference type="OrthoDB" id="421951at2759"/>
<dbReference type="PANTHER" id="PTHR21357:SF4">
    <property type="entry name" value="FAM172 FAMILY PROTEIN HOMOLOG CG10038"/>
    <property type="match status" value="1"/>
</dbReference>
<dbReference type="GO" id="GO:0035197">
    <property type="term" value="F:siRNA binding"/>
    <property type="evidence" value="ECO:0007669"/>
    <property type="project" value="TreeGrafter"/>
</dbReference>
<dbReference type="Pfam" id="PF22749">
    <property type="entry name" value="Arb2"/>
    <property type="match status" value="1"/>
</dbReference>
<evidence type="ECO:0000259" key="2">
    <source>
        <dbReference type="Pfam" id="PF22749"/>
    </source>
</evidence>
<comment type="caution">
    <text evidence="3">The sequence shown here is derived from an EMBL/GenBank/DDBJ whole genome shotgun (WGS) entry which is preliminary data.</text>
</comment>
<reference evidence="3" key="1">
    <citation type="submission" date="2022-11" db="EMBL/GenBank/DDBJ databases">
        <authorList>
            <person name="Petersen C."/>
        </authorList>
    </citation>
    <scope>NUCLEOTIDE SEQUENCE</scope>
    <source>
        <strain evidence="3">IBT 21917</strain>
    </source>
</reference>
<evidence type="ECO:0000313" key="4">
    <source>
        <dbReference type="Proteomes" id="UP001146351"/>
    </source>
</evidence>